<dbReference type="GO" id="GO:0016853">
    <property type="term" value="F:isomerase activity"/>
    <property type="evidence" value="ECO:0007669"/>
    <property type="project" value="UniProtKB-UniRule"/>
</dbReference>
<dbReference type="Gene3D" id="3.30.429.10">
    <property type="entry name" value="Macrophage Migration Inhibitory Factor"/>
    <property type="match status" value="1"/>
</dbReference>
<dbReference type="InterPro" id="IPR014347">
    <property type="entry name" value="Tautomerase/MIF_sf"/>
</dbReference>
<dbReference type="EMBL" id="VJWE01000013">
    <property type="protein sequence ID" value="TWG37766.1"/>
    <property type="molecule type" value="Genomic_DNA"/>
</dbReference>
<dbReference type="EC" id="5.3.2.-" evidence="4"/>
<dbReference type="InterPro" id="IPR004370">
    <property type="entry name" value="4-OT-like_dom"/>
</dbReference>
<dbReference type="Pfam" id="PF01361">
    <property type="entry name" value="Tautomerase"/>
    <property type="match status" value="1"/>
</dbReference>
<evidence type="ECO:0000256" key="3">
    <source>
        <dbReference type="PIRSR" id="PIRSR618191-1"/>
    </source>
</evidence>
<evidence type="ECO:0000313" key="7">
    <source>
        <dbReference type="Proteomes" id="UP000321485"/>
    </source>
</evidence>
<dbReference type="PANTHER" id="PTHR35530">
    <property type="entry name" value="TAUTOMERASE-RELATED"/>
    <property type="match status" value="1"/>
</dbReference>
<gene>
    <name evidence="6" type="ORF">ATF69_2816</name>
</gene>
<dbReference type="GeneID" id="51111874"/>
<evidence type="ECO:0000256" key="2">
    <source>
        <dbReference type="ARBA" id="ARBA00023235"/>
    </source>
</evidence>
<dbReference type="RefSeq" id="WP_056060909.1">
    <property type="nucleotide sequence ID" value="NZ_CAXUSK020000001.1"/>
</dbReference>
<comment type="similarity">
    <text evidence="1 4">Belongs to the 4-oxalocrotonate tautomerase family.</text>
</comment>
<dbReference type="SUPFAM" id="SSF55331">
    <property type="entry name" value="Tautomerase/MIF"/>
    <property type="match status" value="1"/>
</dbReference>
<reference evidence="6 7" key="1">
    <citation type="journal article" date="2015" name="Stand. Genomic Sci.">
        <title>Genomic Encyclopedia of Bacterial and Archaeal Type Strains, Phase III: the genomes of soil and plant-associated and newly described type strains.</title>
        <authorList>
            <person name="Whitman W.B."/>
            <person name="Woyke T."/>
            <person name="Klenk H.P."/>
            <person name="Zhou Y."/>
            <person name="Lilburn T.G."/>
            <person name="Beck B.J."/>
            <person name="De Vos P."/>
            <person name="Vandamme P."/>
            <person name="Eisen J.A."/>
            <person name="Garrity G."/>
            <person name="Hugenholtz P."/>
            <person name="Kyrpides N.C."/>
        </authorList>
    </citation>
    <scope>NUCLEOTIDE SEQUENCE [LARGE SCALE GENOMIC DNA]</scope>
    <source>
        <strain evidence="6 7">DSM 64</strain>
    </source>
</reference>
<name>A0A561XNS2_ACIDE</name>
<evidence type="ECO:0000256" key="4">
    <source>
        <dbReference type="RuleBase" id="RU362032"/>
    </source>
</evidence>
<sequence>MPLVNIRLARRDLPTTAAQKAALIAGVTQLMQQVLDKRPESVTVIIDEVDPENWGQGGEPVTVIRQRSKGPTQA</sequence>
<comment type="caution">
    <text evidence="6">The sequence shown here is derived from an EMBL/GenBank/DDBJ whole genome shotgun (WGS) entry which is preliminary data.</text>
</comment>
<keyword evidence="2 4" id="KW-0413">Isomerase</keyword>
<evidence type="ECO:0000259" key="5">
    <source>
        <dbReference type="Pfam" id="PF01361"/>
    </source>
</evidence>
<feature type="active site" description="Proton acceptor; via imino nitrogen" evidence="3">
    <location>
        <position position="2"/>
    </location>
</feature>
<evidence type="ECO:0000313" key="6">
    <source>
        <dbReference type="EMBL" id="TWG37766.1"/>
    </source>
</evidence>
<accession>A0A561XNS2</accession>
<dbReference type="NCBIfam" id="TIGR00013">
    <property type="entry name" value="taut"/>
    <property type="match status" value="1"/>
</dbReference>
<protein>
    <recommendedName>
        <fullName evidence="4">Tautomerase</fullName>
        <ecNumber evidence="4">5.3.2.-</ecNumber>
    </recommendedName>
</protein>
<dbReference type="PANTHER" id="PTHR35530:SF1">
    <property type="entry name" value="2-HYDROXYMUCONATE TAUTOMERASE"/>
    <property type="match status" value="1"/>
</dbReference>
<proteinExistence type="inferred from homology"/>
<dbReference type="Proteomes" id="UP000321485">
    <property type="component" value="Unassembled WGS sequence"/>
</dbReference>
<dbReference type="InterPro" id="IPR018191">
    <property type="entry name" value="4-OT"/>
</dbReference>
<feature type="domain" description="4-oxalocrotonate tautomerase-like" evidence="5">
    <location>
        <begin position="2"/>
        <end position="62"/>
    </location>
</feature>
<organism evidence="6 7">
    <name type="scientific">Acidovorax delafieldii</name>
    <name type="common">Pseudomonas delafieldii</name>
    <dbReference type="NCBI Taxonomy" id="47920"/>
    <lineage>
        <taxon>Bacteria</taxon>
        <taxon>Pseudomonadati</taxon>
        <taxon>Pseudomonadota</taxon>
        <taxon>Betaproteobacteria</taxon>
        <taxon>Burkholderiales</taxon>
        <taxon>Comamonadaceae</taxon>
        <taxon>Acidovorax</taxon>
    </lineage>
</organism>
<dbReference type="AlphaFoldDB" id="A0A561XNS2"/>
<evidence type="ECO:0000256" key="1">
    <source>
        <dbReference type="ARBA" id="ARBA00006723"/>
    </source>
</evidence>